<keyword evidence="1" id="KW-0732">Signal</keyword>
<evidence type="ECO:0000259" key="2">
    <source>
        <dbReference type="Pfam" id="PF00884"/>
    </source>
</evidence>
<protein>
    <submittedName>
        <fullName evidence="3">Sulfatase family protein</fullName>
    </submittedName>
</protein>
<dbReference type="EMBL" id="AP012547">
    <property type="protein sequence ID" value="BAO28320.1"/>
    <property type="molecule type" value="Genomic_DNA"/>
</dbReference>
<organism evidence="3 4">
    <name type="scientific">Sulfuritalea hydrogenivorans sk43H</name>
    <dbReference type="NCBI Taxonomy" id="1223802"/>
    <lineage>
        <taxon>Bacteria</taxon>
        <taxon>Pseudomonadati</taxon>
        <taxon>Pseudomonadota</taxon>
        <taxon>Betaproteobacteria</taxon>
        <taxon>Nitrosomonadales</taxon>
        <taxon>Sterolibacteriaceae</taxon>
        <taxon>Sulfuritalea</taxon>
    </lineage>
</organism>
<dbReference type="Proteomes" id="UP000031637">
    <property type="component" value="Chromosome"/>
</dbReference>
<dbReference type="PANTHER" id="PTHR43751:SF2">
    <property type="entry name" value="SULFATASE N-TERMINAL DOMAIN-CONTAINING PROTEIN"/>
    <property type="match status" value="1"/>
</dbReference>
<dbReference type="HOGENOM" id="CLU_006332_10_0_4"/>
<dbReference type="InterPro" id="IPR000917">
    <property type="entry name" value="Sulfatase_N"/>
</dbReference>
<reference evidence="3 4" key="1">
    <citation type="journal article" date="2014" name="Syst. Appl. Microbiol.">
        <title>Complete genomes of freshwater sulfur oxidizers Sulfuricella denitrificans skB26 and Sulfuritalea hydrogenivorans sk43H: genetic insights into the sulfur oxidation pathway of betaproteobacteria.</title>
        <authorList>
            <person name="Watanabe T."/>
            <person name="Kojima H."/>
            <person name="Fukui M."/>
        </authorList>
    </citation>
    <scope>NUCLEOTIDE SEQUENCE [LARGE SCALE GENOMIC DNA]</scope>
    <source>
        <strain evidence="3">DSM22779</strain>
    </source>
</reference>
<dbReference type="RefSeq" id="WP_041096840.1">
    <property type="nucleotide sequence ID" value="NZ_AP012547.1"/>
</dbReference>
<dbReference type="KEGG" id="shd:SUTH_00506"/>
<evidence type="ECO:0000256" key="1">
    <source>
        <dbReference type="SAM" id="SignalP"/>
    </source>
</evidence>
<dbReference type="SUPFAM" id="SSF53649">
    <property type="entry name" value="Alkaline phosphatase-like"/>
    <property type="match status" value="1"/>
</dbReference>
<gene>
    <name evidence="3" type="ORF">SUTH_00506</name>
</gene>
<sequence length="514" mass="57067">MNDKLISRLAAALLLAALVKVPVQAQAAGTPPNIVMIMADDVAPFDISAIHRGLGAVNTPNIDRLAREGMIVSDYYAQPSCTAGRAAFLTGQYPIRTGLTSVGTPGAKIGLKPEDPTLAQMLNARGYNTALFGKSHVGDRNEYLPTMHGFGEFFGILYHLNMMNMVEQPEFPKEPGFAGRPRNVLYTKVTDQDDATEDPRFGRIGKQSIEDRGMLGAKRQETFDDEVLAAASDWLNRSRRSGKPFFLWFAPTRMHQPTNVSPEWEGRSGHSRYADGLLHLDSIVGKLLKQLDDMGAAKNTIVMFTADNGVNLAHWPDSGTPAFRGEKGTTWDGGFRVPMLVRWPGHVQANSWTGEFMTSEDWLPTLMAVAGDTDIKERLLKGAKIGEKEYKVHLDGYNQVDMLTGKGKSKRHEFFFYAETSLNAVRVDQWKAHLAVKNSWLGGTEKLDGGMLINIKLDPFELTPQTGGHLQWEKEKQYIVPMVLPHVEAYFKSLRDFRPRQRGTGIGAALMFNN</sequence>
<feature type="domain" description="Sulfatase N-terminal" evidence="2">
    <location>
        <begin position="32"/>
        <end position="371"/>
    </location>
</feature>
<dbReference type="Gene3D" id="3.40.720.10">
    <property type="entry name" value="Alkaline Phosphatase, subunit A"/>
    <property type="match status" value="1"/>
</dbReference>
<dbReference type="Gene3D" id="3.30.1120.10">
    <property type="match status" value="1"/>
</dbReference>
<keyword evidence="4" id="KW-1185">Reference proteome</keyword>
<dbReference type="InterPro" id="IPR017850">
    <property type="entry name" value="Alkaline_phosphatase_core_sf"/>
</dbReference>
<feature type="chain" id="PRO_5004795247" evidence="1">
    <location>
        <begin position="28"/>
        <end position="514"/>
    </location>
</feature>
<accession>W0SC61</accession>
<dbReference type="Pfam" id="PF00884">
    <property type="entry name" value="Sulfatase"/>
    <property type="match status" value="1"/>
</dbReference>
<dbReference type="CDD" id="cd16142">
    <property type="entry name" value="ARS_like"/>
    <property type="match status" value="1"/>
</dbReference>
<dbReference type="AlphaFoldDB" id="W0SC61"/>
<dbReference type="InterPro" id="IPR052701">
    <property type="entry name" value="GAG_Ulvan_Degrading_Sulfatases"/>
</dbReference>
<feature type="signal peptide" evidence="1">
    <location>
        <begin position="1"/>
        <end position="27"/>
    </location>
</feature>
<name>W0SC61_9PROT</name>
<dbReference type="STRING" id="1223802.SUTH_00506"/>
<dbReference type="PANTHER" id="PTHR43751">
    <property type="entry name" value="SULFATASE"/>
    <property type="match status" value="1"/>
</dbReference>
<evidence type="ECO:0000313" key="4">
    <source>
        <dbReference type="Proteomes" id="UP000031637"/>
    </source>
</evidence>
<dbReference type="OrthoDB" id="9766107at2"/>
<evidence type="ECO:0000313" key="3">
    <source>
        <dbReference type="EMBL" id="BAO28320.1"/>
    </source>
</evidence>
<proteinExistence type="predicted"/>